<proteinExistence type="predicted"/>
<evidence type="ECO:0000313" key="3">
    <source>
        <dbReference type="EMBL" id="EHQ87703.1"/>
    </source>
</evidence>
<dbReference type="OrthoDB" id="9896106at2"/>
<sequence length="159" mass="16081">MPNRISLKKGLSIGIIGISLLLSSVSIGLAGEGDSSGGHGGMNMGGSAATHVEPKSNETPQEMTNLHPEPDHSGSEPGHEATPDMDPNQPGHDAVNGEAEQSSSGSHGETSGGHGEGASDPEGVNRPVVWGFAGINALVVGIAGILKFMNNNKPSTVEE</sequence>
<feature type="compositionally biased region" description="Basic and acidic residues" evidence="1">
    <location>
        <begin position="68"/>
        <end position="82"/>
    </location>
</feature>
<reference evidence="3 4" key="1">
    <citation type="submission" date="2011-11" db="EMBL/GenBank/DDBJ databases">
        <title>The Noncontiguous Finished genome of Desulfosporosinus youngiae DSM 17734.</title>
        <authorList>
            <consortium name="US DOE Joint Genome Institute (JGI-PGF)"/>
            <person name="Lucas S."/>
            <person name="Han J."/>
            <person name="Lapidus A."/>
            <person name="Cheng J.-F."/>
            <person name="Goodwin L."/>
            <person name="Pitluck S."/>
            <person name="Peters L."/>
            <person name="Ovchinnikova G."/>
            <person name="Lu M."/>
            <person name="Land M.L."/>
            <person name="Hauser L."/>
            <person name="Pester M."/>
            <person name="Spring S."/>
            <person name="Ollivier B."/>
            <person name="Rattei T."/>
            <person name="Klenk H.-P."/>
            <person name="Wagner M."/>
            <person name="Loy A."/>
            <person name="Woyke T.J."/>
        </authorList>
    </citation>
    <scope>NUCLEOTIDE SEQUENCE [LARGE SCALE GENOMIC DNA]</scope>
    <source>
        <strain evidence="3 4">DSM 17734</strain>
    </source>
</reference>
<accession>H5XSN5</accession>
<name>H5XSN5_9FIRM</name>
<keyword evidence="2" id="KW-1133">Transmembrane helix</keyword>
<feature type="transmembrane region" description="Helical" evidence="2">
    <location>
        <begin position="128"/>
        <end position="146"/>
    </location>
</feature>
<evidence type="ECO:0000313" key="4">
    <source>
        <dbReference type="Proteomes" id="UP000005104"/>
    </source>
</evidence>
<dbReference type="EMBL" id="CM001441">
    <property type="protein sequence ID" value="EHQ87703.1"/>
    <property type="molecule type" value="Genomic_DNA"/>
</dbReference>
<gene>
    <name evidence="3" type="ORF">DesyoDRAFT_0514</name>
</gene>
<keyword evidence="2" id="KW-0472">Membrane</keyword>
<organism evidence="3 4">
    <name type="scientific">Desulfosporosinus youngiae DSM 17734</name>
    <dbReference type="NCBI Taxonomy" id="768710"/>
    <lineage>
        <taxon>Bacteria</taxon>
        <taxon>Bacillati</taxon>
        <taxon>Bacillota</taxon>
        <taxon>Clostridia</taxon>
        <taxon>Eubacteriales</taxon>
        <taxon>Desulfitobacteriaceae</taxon>
        <taxon>Desulfosporosinus</taxon>
    </lineage>
</organism>
<evidence type="ECO:0000256" key="2">
    <source>
        <dbReference type="SAM" id="Phobius"/>
    </source>
</evidence>
<protein>
    <submittedName>
        <fullName evidence="3">Uncharacterized protein</fullName>
    </submittedName>
</protein>
<dbReference type="Proteomes" id="UP000005104">
    <property type="component" value="Chromosome"/>
</dbReference>
<dbReference type="RefSeq" id="WP_007779014.1">
    <property type="nucleotide sequence ID" value="NZ_CM001441.1"/>
</dbReference>
<keyword evidence="4" id="KW-1185">Reference proteome</keyword>
<feature type="region of interest" description="Disordered" evidence="1">
    <location>
        <begin position="36"/>
        <end position="126"/>
    </location>
</feature>
<dbReference type="STRING" id="768710.DesyoDRAFT_0514"/>
<evidence type="ECO:0000256" key="1">
    <source>
        <dbReference type="SAM" id="MobiDB-lite"/>
    </source>
</evidence>
<keyword evidence="2" id="KW-0812">Transmembrane</keyword>
<dbReference type="AlphaFoldDB" id="H5XSN5"/>
<dbReference type="HOGENOM" id="CLU_1658054_0_0_9"/>